<dbReference type="AlphaFoldDB" id="A0AAV8ZIM9"/>
<evidence type="ECO:0000259" key="8">
    <source>
        <dbReference type="PROSITE" id="PS51469"/>
    </source>
</evidence>
<dbReference type="PROSITE" id="PS51469">
    <property type="entry name" value="SUN"/>
    <property type="match status" value="1"/>
</dbReference>
<organism evidence="9 10">
    <name type="scientific">Rhamnusium bicolor</name>
    <dbReference type="NCBI Taxonomy" id="1586634"/>
    <lineage>
        <taxon>Eukaryota</taxon>
        <taxon>Metazoa</taxon>
        <taxon>Ecdysozoa</taxon>
        <taxon>Arthropoda</taxon>
        <taxon>Hexapoda</taxon>
        <taxon>Insecta</taxon>
        <taxon>Pterygota</taxon>
        <taxon>Neoptera</taxon>
        <taxon>Endopterygota</taxon>
        <taxon>Coleoptera</taxon>
        <taxon>Polyphaga</taxon>
        <taxon>Cucujiformia</taxon>
        <taxon>Chrysomeloidea</taxon>
        <taxon>Cerambycidae</taxon>
        <taxon>Lepturinae</taxon>
        <taxon>Rhagiini</taxon>
        <taxon>Rhamnusium</taxon>
    </lineage>
</organism>
<dbReference type="PANTHER" id="PTHR12911">
    <property type="entry name" value="SAD1/UNC-84-LIKE PROTEIN-RELATED"/>
    <property type="match status" value="1"/>
</dbReference>
<feature type="domain" description="SUN" evidence="8">
    <location>
        <begin position="341"/>
        <end position="501"/>
    </location>
</feature>
<dbReference type="Proteomes" id="UP001162156">
    <property type="component" value="Unassembled WGS sequence"/>
</dbReference>
<accession>A0AAV8ZIM9</accession>
<dbReference type="InterPro" id="IPR045119">
    <property type="entry name" value="SUN1-5"/>
</dbReference>
<dbReference type="GO" id="GO:0034993">
    <property type="term" value="C:meiotic nuclear membrane microtubule tethering complex"/>
    <property type="evidence" value="ECO:0007669"/>
    <property type="project" value="TreeGrafter"/>
</dbReference>
<feature type="coiled-coil region" evidence="6">
    <location>
        <begin position="143"/>
        <end position="185"/>
    </location>
</feature>
<comment type="subcellular location">
    <subcellularLocation>
        <location evidence="1">Membrane</location>
    </subcellularLocation>
</comment>
<keyword evidence="5" id="KW-0472">Membrane</keyword>
<evidence type="ECO:0000256" key="5">
    <source>
        <dbReference type="ARBA" id="ARBA00023136"/>
    </source>
</evidence>
<proteinExistence type="predicted"/>
<evidence type="ECO:0000256" key="2">
    <source>
        <dbReference type="ARBA" id="ARBA00022692"/>
    </source>
</evidence>
<comment type="caution">
    <text evidence="9">The sequence shown here is derived from an EMBL/GenBank/DDBJ whole genome shotgun (WGS) entry which is preliminary data.</text>
</comment>
<sequence length="505" mass="57599">MLRWWILSSLGSVLYGAYFNSSLAATPINVKNEDITLFAPGIQDINKASELNIQPTLEEKIIKVTEQIYIDPPQAEEIAARLSSEQLEAISVSLKNSIDINEHFNTEDIVQKIIHNPSFQTIINNYNNVQVSKENADANLDLLNSQQEIINNLRDEINNMKQNMLDIEKARNEDLTKILTEFKAENAQSSARLTYQINRCCRKSIINIESYVNRILGNLLNDAAFLKNQKGLTDYLHTIFVAKQDLELQLVNLTHNLNSKFDSLIEDNSRNIMDEITRKITLEMNEKIQNVKTILHTTERKNEVSLGSITDERIKEIVRNTLAIYDADRTGLVDYAMETMGGQVLTTRCTENYHYGKAVVSVLGIPLWYPINSPRTIITPSINPGECWAFQNFPGFVVIRLSNQVKIEAFSMEHISKLLVPSGKIDSAPKDFEVYGLIDENDREPVKLGEYVYDYNGETLQFFPVQNEGHVFGIIEIRIVSNHGNPNYTCLYRFRVHGKLHQEPT</sequence>
<reference evidence="9" key="1">
    <citation type="journal article" date="2023" name="Insect Mol. Biol.">
        <title>Genome sequencing provides insights into the evolution of gene families encoding plant cell wall-degrading enzymes in longhorned beetles.</title>
        <authorList>
            <person name="Shin N.R."/>
            <person name="Okamura Y."/>
            <person name="Kirsch R."/>
            <person name="Pauchet Y."/>
        </authorList>
    </citation>
    <scope>NUCLEOTIDE SEQUENCE</scope>
    <source>
        <strain evidence="9">RBIC_L_NR</strain>
    </source>
</reference>
<protein>
    <recommendedName>
        <fullName evidence="8">SUN domain-containing protein</fullName>
    </recommendedName>
</protein>
<dbReference type="EMBL" id="JANEYF010001517">
    <property type="protein sequence ID" value="KAJ8963662.1"/>
    <property type="molecule type" value="Genomic_DNA"/>
</dbReference>
<feature type="signal peptide" evidence="7">
    <location>
        <begin position="1"/>
        <end position="16"/>
    </location>
</feature>
<keyword evidence="7" id="KW-0732">Signal</keyword>
<evidence type="ECO:0000256" key="4">
    <source>
        <dbReference type="ARBA" id="ARBA00023054"/>
    </source>
</evidence>
<dbReference type="InterPro" id="IPR012919">
    <property type="entry name" value="SUN_dom"/>
</dbReference>
<dbReference type="PANTHER" id="PTHR12911:SF8">
    <property type="entry name" value="KLAROID PROTEIN-RELATED"/>
    <property type="match status" value="1"/>
</dbReference>
<feature type="chain" id="PRO_5043462800" description="SUN domain-containing protein" evidence="7">
    <location>
        <begin position="17"/>
        <end position="505"/>
    </location>
</feature>
<evidence type="ECO:0000256" key="6">
    <source>
        <dbReference type="SAM" id="Coils"/>
    </source>
</evidence>
<dbReference type="FunFam" id="2.60.120.260:FF:000009">
    <property type="entry name" value="SUN domain-containing protein 1 isoform X1"/>
    <property type="match status" value="1"/>
</dbReference>
<dbReference type="GO" id="GO:0043495">
    <property type="term" value="F:protein-membrane adaptor activity"/>
    <property type="evidence" value="ECO:0007669"/>
    <property type="project" value="TreeGrafter"/>
</dbReference>
<keyword evidence="4 6" id="KW-0175">Coiled coil</keyword>
<keyword evidence="2" id="KW-0812">Transmembrane</keyword>
<dbReference type="Gene3D" id="2.60.120.260">
    <property type="entry name" value="Galactose-binding domain-like"/>
    <property type="match status" value="1"/>
</dbReference>
<evidence type="ECO:0000313" key="10">
    <source>
        <dbReference type="Proteomes" id="UP001162156"/>
    </source>
</evidence>
<keyword evidence="3" id="KW-1133">Transmembrane helix</keyword>
<evidence type="ECO:0000256" key="3">
    <source>
        <dbReference type="ARBA" id="ARBA00022989"/>
    </source>
</evidence>
<name>A0AAV8ZIM9_9CUCU</name>
<evidence type="ECO:0000256" key="1">
    <source>
        <dbReference type="ARBA" id="ARBA00004370"/>
    </source>
</evidence>
<keyword evidence="10" id="KW-1185">Reference proteome</keyword>
<evidence type="ECO:0000256" key="7">
    <source>
        <dbReference type="SAM" id="SignalP"/>
    </source>
</evidence>
<gene>
    <name evidence="9" type="ORF">NQ314_005453</name>
</gene>
<dbReference type="Pfam" id="PF07738">
    <property type="entry name" value="Sad1_UNC"/>
    <property type="match status" value="1"/>
</dbReference>
<evidence type="ECO:0000313" key="9">
    <source>
        <dbReference type="EMBL" id="KAJ8963662.1"/>
    </source>
</evidence>